<evidence type="ECO:0000256" key="5">
    <source>
        <dbReference type="ARBA" id="ARBA00023288"/>
    </source>
</evidence>
<sequence>MSRENLHTRRQLLGAAGAGTAAAIAGCLGGENGSDEIHFYTDYSTEGWQDRWENDLIPAFQDETDNTVNPEYAGFQGDSEERLMNLIQANDPPDIHVETFYTAADIWAQGMLQPMSDTLAAVEEVNGDINVETFEDEEGVVSQGDTFHVSHGGYTNVLVYREDIYEALGLEVPETWDELVENAEAIDEAEEFDSTRGFATQAGVVGQSRELFWMFLYQNGVDTHQMEDGDVEVWVPEEEAIEALEYLEELSQYSPDPSNLNWGTSLEQWVQGRIGQMYHVNGWAAGVAAAEGIDPIAENTAVAPLPRNDIPVEESYMTLPTGNGYMVFEDGDDPDGAVEFIEWLYADSIERTASLFEQEPMRLLPAYDDVVTSDAYENLDYFQEWPEHLEINQQIQEEIVPTYGQNVDESPTTGAEQYALSGYHYADMMNQIIVGDADIEEALADAKEQAEERLEEGKELTGGW</sequence>
<dbReference type="InterPro" id="IPR006059">
    <property type="entry name" value="SBP"/>
</dbReference>
<dbReference type="EMBL" id="AOIM01000037">
    <property type="protein sequence ID" value="ELY89054.1"/>
    <property type="molecule type" value="Genomic_DNA"/>
</dbReference>
<evidence type="ECO:0000256" key="2">
    <source>
        <dbReference type="ARBA" id="ARBA00022729"/>
    </source>
</evidence>
<protein>
    <submittedName>
        <fullName evidence="6">Extracellular solute-binding protein</fullName>
    </submittedName>
</protein>
<evidence type="ECO:0000313" key="7">
    <source>
        <dbReference type="Proteomes" id="UP000011519"/>
    </source>
</evidence>
<dbReference type="Proteomes" id="UP000011519">
    <property type="component" value="Unassembled WGS sequence"/>
</dbReference>
<dbReference type="Pfam" id="PF01547">
    <property type="entry name" value="SBP_bac_1"/>
    <property type="match status" value="1"/>
</dbReference>
<organism evidence="6 7">
    <name type="scientific">Natrialba hulunbeirensis JCM 10989</name>
    <dbReference type="NCBI Taxonomy" id="1227493"/>
    <lineage>
        <taxon>Archaea</taxon>
        <taxon>Methanobacteriati</taxon>
        <taxon>Methanobacteriota</taxon>
        <taxon>Stenosarchaea group</taxon>
        <taxon>Halobacteria</taxon>
        <taxon>Halobacteriales</taxon>
        <taxon>Natrialbaceae</taxon>
        <taxon>Natrialba</taxon>
    </lineage>
</organism>
<accession>L9ZRU4</accession>
<dbReference type="InterPro" id="IPR006311">
    <property type="entry name" value="TAT_signal"/>
</dbReference>
<keyword evidence="3" id="KW-0472">Membrane</keyword>
<keyword evidence="2" id="KW-0732">Signal</keyword>
<dbReference type="RefSeq" id="WP_006653953.1">
    <property type="nucleotide sequence ID" value="NZ_AOIM01000037.1"/>
</dbReference>
<dbReference type="PROSITE" id="PS51257">
    <property type="entry name" value="PROKAR_LIPOPROTEIN"/>
    <property type="match status" value="1"/>
</dbReference>
<proteinExistence type="predicted"/>
<dbReference type="InterPro" id="IPR050490">
    <property type="entry name" value="Bact_solute-bd_prot1"/>
</dbReference>
<dbReference type="PANTHER" id="PTHR43649">
    <property type="entry name" value="ARABINOSE-BINDING PROTEIN-RELATED"/>
    <property type="match status" value="1"/>
</dbReference>
<evidence type="ECO:0000313" key="6">
    <source>
        <dbReference type="EMBL" id="ELY89054.1"/>
    </source>
</evidence>
<dbReference type="PANTHER" id="PTHR43649:SF33">
    <property type="entry name" value="POLYGALACTURONAN_RHAMNOGALACTURONAN-BINDING PROTEIN YTCQ"/>
    <property type="match status" value="1"/>
</dbReference>
<name>L9ZRU4_9EURY</name>
<dbReference type="PATRIC" id="fig|1227493.4.peg.2797"/>
<dbReference type="OrthoDB" id="18034at2157"/>
<keyword evidence="7" id="KW-1185">Reference proteome</keyword>
<dbReference type="AlphaFoldDB" id="L9ZRU4"/>
<comment type="caution">
    <text evidence="6">The sequence shown here is derived from an EMBL/GenBank/DDBJ whole genome shotgun (WGS) entry which is preliminary data.</text>
</comment>
<reference evidence="6 7" key="1">
    <citation type="journal article" date="2014" name="PLoS Genet.">
        <title>Phylogenetically driven sequencing of extremely halophilic archaea reveals strategies for static and dynamic osmo-response.</title>
        <authorList>
            <person name="Becker E.A."/>
            <person name="Seitzer P.M."/>
            <person name="Tritt A."/>
            <person name="Larsen D."/>
            <person name="Krusor M."/>
            <person name="Yao A.I."/>
            <person name="Wu D."/>
            <person name="Madern D."/>
            <person name="Eisen J.A."/>
            <person name="Darling A.E."/>
            <person name="Facciotti M.T."/>
        </authorList>
    </citation>
    <scope>NUCLEOTIDE SEQUENCE [LARGE SCALE GENOMIC DNA]</scope>
    <source>
        <strain evidence="6 7">JCM 10989</strain>
    </source>
</reference>
<dbReference type="SUPFAM" id="SSF53850">
    <property type="entry name" value="Periplasmic binding protein-like II"/>
    <property type="match status" value="1"/>
</dbReference>
<keyword evidence="1" id="KW-1003">Cell membrane</keyword>
<keyword evidence="5" id="KW-0449">Lipoprotein</keyword>
<dbReference type="Gene3D" id="3.40.190.10">
    <property type="entry name" value="Periplasmic binding protein-like II"/>
    <property type="match status" value="1"/>
</dbReference>
<dbReference type="STRING" id="1227493.C483_13925"/>
<evidence type="ECO:0000256" key="3">
    <source>
        <dbReference type="ARBA" id="ARBA00023136"/>
    </source>
</evidence>
<evidence type="ECO:0000256" key="1">
    <source>
        <dbReference type="ARBA" id="ARBA00022475"/>
    </source>
</evidence>
<keyword evidence="4" id="KW-0564">Palmitate</keyword>
<evidence type="ECO:0000256" key="4">
    <source>
        <dbReference type="ARBA" id="ARBA00023139"/>
    </source>
</evidence>
<dbReference type="PROSITE" id="PS51318">
    <property type="entry name" value="TAT"/>
    <property type="match status" value="1"/>
</dbReference>
<gene>
    <name evidence="6" type="ORF">C483_13925</name>
</gene>